<evidence type="ECO:0000313" key="3">
    <source>
        <dbReference type="Proteomes" id="UP001501676"/>
    </source>
</evidence>
<gene>
    <name evidence="2" type="ORF">GCM10020369_08020</name>
</gene>
<accession>A0ABP6SSB1</accession>
<keyword evidence="3" id="KW-1185">Reference proteome</keyword>
<protein>
    <submittedName>
        <fullName evidence="2">Uncharacterized protein</fullName>
    </submittedName>
</protein>
<reference evidence="3" key="1">
    <citation type="journal article" date="2019" name="Int. J. Syst. Evol. Microbiol.">
        <title>The Global Catalogue of Microorganisms (GCM) 10K type strain sequencing project: providing services to taxonomists for standard genome sequencing and annotation.</title>
        <authorList>
            <consortium name="The Broad Institute Genomics Platform"/>
            <consortium name="The Broad Institute Genome Sequencing Center for Infectious Disease"/>
            <person name="Wu L."/>
            <person name="Ma J."/>
        </authorList>
    </citation>
    <scope>NUCLEOTIDE SEQUENCE [LARGE SCALE GENOMIC DNA]</scope>
    <source>
        <strain evidence="3">JCM 9458</strain>
    </source>
</reference>
<name>A0ABP6SSB1_9ACTN</name>
<dbReference type="EMBL" id="BAAAYN010000004">
    <property type="protein sequence ID" value="GAA3383168.1"/>
    <property type="molecule type" value="Genomic_DNA"/>
</dbReference>
<evidence type="ECO:0000313" key="2">
    <source>
        <dbReference type="EMBL" id="GAA3383168.1"/>
    </source>
</evidence>
<organism evidence="2 3">
    <name type="scientific">Cryptosporangium minutisporangium</name>
    <dbReference type="NCBI Taxonomy" id="113569"/>
    <lineage>
        <taxon>Bacteria</taxon>
        <taxon>Bacillati</taxon>
        <taxon>Actinomycetota</taxon>
        <taxon>Actinomycetes</taxon>
        <taxon>Cryptosporangiales</taxon>
        <taxon>Cryptosporangiaceae</taxon>
        <taxon>Cryptosporangium</taxon>
    </lineage>
</organism>
<feature type="region of interest" description="Disordered" evidence="1">
    <location>
        <begin position="1"/>
        <end position="31"/>
    </location>
</feature>
<evidence type="ECO:0000256" key="1">
    <source>
        <dbReference type="SAM" id="MobiDB-lite"/>
    </source>
</evidence>
<proteinExistence type="predicted"/>
<sequence>MRTEPGRPRGLNRGGRVDSERPPTCSGGRPSNFLPDQALQLVVEVVLLVVLVVADEEQDARIASEASA</sequence>
<comment type="caution">
    <text evidence="2">The sequence shown here is derived from an EMBL/GenBank/DDBJ whole genome shotgun (WGS) entry which is preliminary data.</text>
</comment>
<dbReference type="Proteomes" id="UP001501676">
    <property type="component" value="Unassembled WGS sequence"/>
</dbReference>